<sequence length="99" mass="11440">MKVKCIDVENCNTLSIGKDYNVLDEGAKYYVITNNVGEEIVTKKQRFVVVEDAEREKKAKAVVTELTFQIGNELKDIKDIKIRKNLKGEIKEINIKFKY</sequence>
<keyword evidence="2" id="KW-1185">Reference proteome</keyword>
<dbReference type="RefSeq" id="WP_106058298.1">
    <property type="nucleotide sequence ID" value="NZ_PVXQ01000002.1"/>
</dbReference>
<gene>
    <name evidence="1" type="ORF">CLVI_02560</name>
</gene>
<name>A0A2T0BKB4_9CLOT</name>
<reference evidence="1 2" key="1">
    <citation type="submission" date="2018-03" db="EMBL/GenBank/DDBJ databases">
        <title>Genome sequence of Clostridium vincentii DSM 10228.</title>
        <authorList>
            <person name="Poehlein A."/>
            <person name="Daniel R."/>
        </authorList>
    </citation>
    <scope>NUCLEOTIDE SEQUENCE [LARGE SCALE GENOMIC DNA]</scope>
    <source>
        <strain evidence="1 2">DSM 10228</strain>
    </source>
</reference>
<dbReference type="EMBL" id="PVXQ01000002">
    <property type="protein sequence ID" value="PRR84330.1"/>
    <property type="molecule type" value="Genomic_DNA"/>
</dbReference>
<proteinExistence type="predicted"/>
<evidence type="ECO:0000313" key="2">
    <source>
        <dbReference type="Proteomes" id="UP000239471"/>
    </source>
</evidence>
<protein>
    <submittedName>
        <fullName evidence="1">Uncharacterized protein</fullName>
    </submittedName>
</protein>
<organism evidence="1 2">
    <name type="scientific">Clostridium vincentii</name>
    <dbReference type="NCBI Taxonomy" id="52704"/>
    <lineage>
        <taxon>Bacteria</taxon>
        <taxon>Bacillati</taxon>
        <taxon>Bacillota</taxon>
        <taxon>Clostridia</taxon>
        <taxon>Eubacteriales</taxon>
        <taxon>Clostridiaceae</taxon>
        <taxon>Clostridium</taxon>
    </lineage>
</organism>
<dbReference type="OrthoDB" id="1909821at2"/>
<dbReference type="AlphaFoldDB" id="A0A2T0BKB4"/>
<accession>A0A2T0BKB4</accession>
<evidence type="ECO:0000313" key="1">
    <source>
        <dbReference type="EMBL" id="PRR84330.1"/>
    </source>
</evidence>
<comment type="caution">
    <text evidence="1">The sequence shown here is derived from an EMBL/GenBank/DDBJ whole genome shotgun (WGS) entry which is preliminary data.</text>
</comment>
<dbReference type="Proteomes" id="UP000239471">
    <property type="component" value="Unassembled WGS sequence"/>
</dbReference>